<evidence type="ECO:0000313" key="3">
    <source>
        <dbReference type="Proteomes" id="UP001596012"/>
    </source>
</evidence>
<feature type="region of interest" description="Disordered" evidence="1">
    <location>
        <begin position="26"/>
        <end position="66"/>
    </location>
</feature>
<feature type="compositionally biased region" description="Basic and acidic residues" evidence="1">
    <location>
        <begin position="194"/>
        <end position="206"/>
    </location>
</feature>
<dbReference type="EMBL" id="JBHSFG010000088">
    <property type="protein sequence ID" value="MFC4471398.1"/>
    <property type="molecule type" value="Genomic_DNA"/>
</dbReference>
<evidence type="ECO:0000256" key="1">
    <source>
        <dbReference type="SAM" id="MobiDB-lite"/>
    </source>
</evidence>
<reference evidence="3" key="1">
    <citation type="journal article" date="2019" name="Int. J. Syst. Evol. Microbiol.">
        <title>The Global Catalogue of Microorganisms (GCM) 10K type strain sequencing project: providing services to taxonomists for standard genome sequencing and annotation.</title>
        <authorList>
            <consortium name="The Broad Institute Genomics Platform"/>
            <consortium name="The Broad Institute Genome Sequencing Center for Infectious Disease"/>
            <person name="Wu L."/>
            <person name="Ma J."/>
        </authorList>
    </citation>
    <scope>NUCLEOTIDE SEQUENCE [LARGE SCALE GENOMIC DNA]</scope>
    <source>
        <strain evidence="3">DT43</strain>
    </source>
</reference>
<name>A0ABV8Z502_9ACTN</name>
<gene>
    <name evidence="2" type="ORF">ACFPH6_44105</name>
</gene>
<evidence type="ECO:0008006" key="4">
    <source>
        <dbReference type="Google" id="ProtNLM"/>
    </source>
</evidence>
<accession>A0ABV8Z502</accession>
<evidence type="ECO:0000313" key="2">
    <source>
        <dbReference type="EMBL" id="MFC4471398.1"/>
    </source>
</evidence>
<keyword evidence="3" id="KW-1185">Reference proteome</keyword>
<feature type="region of interest" description="Disordered" evidence="1">
    <location>
        <begin position="182"/>
        <end position="206"/>
    </location>
</feature>
<protein>
    <recommendedName>
        <fullName evidence="4">SseB protein N-terminal domain-containing protein</fullName>
    </recommendedName>
</protein>
<organism evidence="2 3">
    <name type="scientific">Streptomyces xiangluensis</name>
    <dbReference type="NCBI Taxonomy" id="2665720"/>
    <lineage>
        <taxon>Bacteria</taxon>
        <taxon>Bacillati</taxon>
        <taxon>Actinomycetota</taxon>
        <taxon>Actinomycetes</taxon>
        <taxon>Kitasatosporales</taxon>
        <taxon>Streptomycetaceae</taxon>
        <taxon>Streptomyces</taxon>
    </lineage>
</organism>
<proteinExistence type="predicted"/>
<dbReference type="RefSeq" id="WP_386353607.1">
    <property type="nucleotide sequence ID" value="NZ_JBHSFG010000088.1"/>
</dbReference>
<dbReference type="Proteomes" id="UP001596012">
    <property type="component" value="Unassembled WGS sequence"/>
</dbReference>
<comment type="caution">
    <text evidence="2">The sequence shown here is derived from an EMBL/GenBank/DDBJ whole genome shotgun (WGS) entry which is preliminary data.</text>
</comment>
<sequence>MSDHGGDSSAAGHIRRSRIWDYIEDADASAGEAPAREPSSPSTPPPSPSVEQGSSPGTGSAHHSEQASLRRREFAALLGEFRRTAVLLPLGEDGSPLTAELGGIRWIYAFSDEATLARFAIVRGEGAREWAYERVLGARLLDAAIPAMPVPCGVALDVGSEGEGALFPPVRGIVPDGAAVDVEDDGAPADLQGIEDKADRNGEFAR</sequence>